<protein>
    <submittedName>
        <fullName evidence="2">DUF1013 domain-containing protein</fullName>
    </submittedName>
</protein>
<accession>A0A9D1SB82</accession>
<dbReference type="AlphaFoldDB" id="A0A9D1SB82"/>
<comment type="caution">
    <text evidence="2">The sequence shown here is derived from an EMBL/GenBank/DDBJ whole genome shotgun (WGS) entry which is preliminary data.</text>
</comment>
<dbReference type="EMBL" id="DVNC01000053">
    <property type="protein sequence ID" value="HIU54004.1"/>
    <property type="molecule type" value="Genomic_DNA"/>
</dbReference>
<organism evidence="2 3">
    <name type="scientific">Candidatus Scatocola faecipullorum</name>
    <dbReference type="NCBI Taxonomy" id="2840917"/>
    <lineage>
        <taxon>Bacteria</taxon>
        <taxon>Pseudomonadati</taxon>
        <taxon>Pseudomonadota</taxon>
        <taxon>Alphaproteobacteria</taxon>
        <taxon>Rhodospirillales</taxon>
        <taxon>Rhodospirillaceae</taxon>
        <taxon>Rhodospirillaceae incertae sedis</taxon>
        <taxon>Candidatus Scatocola</taxon>
    </lineage>
</organism>
<dbReference type="InterPro" id="IPR010421">
    <property type="entry name" value="TrcR"/>
</dbReference>
<evidence type="ECO:0000313" key="2">
    <source>
        <dbReference type="EMBL" id="HIU54004.1"/>
    </source>
</evidence>
<evidence type="ECO:0000256" key="1">
    <source>
        <dbReference type="SAM" id="MobiDB-lite"/>
    </source>
</evidence>
<feature type="compositionally biased region" description="Basic residues" evidence="1">
    <location>
        <begin position="179"/>
        <end position="204"/>
    </location>
</feature>
<evidence type="ECO:0000313" key="3">
    <source>
        <dbReference type="Proteomes" id="UP000824107"/>
    </source>
</evidence>
<reference evidence="2" key="2">
    <citation type="journal article" date="2021" name="PeerJ">
        <title>Extensive microbial diversity within the chicken gut microbiome revealed by metagenomics and culture.</title>
        <authorList>
            <person name="Gilroy R."/>
            <person name="Ravi A."/>
            <person name="Getino M."/>
            <person name="Pursley I."/>
            <person name="Horton D.L."/>
            <person name="Alikhan N.F."/>
            <person name="Baker D."/>
            <person name="Gharbi K."/>
            <person name="Hall N."/>
            <person name="Watson M."/>
            <person name="Adriaenssens E.M."/>
            <person name="Foster-Nyarko E."/>
            <person name="Jarju S."/>
            <person name="Secka A."/>
            <person name="Antonio M."/>
            <person name="Oren A."/>
            <person name="Chaudhuri R.R."/>
            <person name="La Ragione R."/>
            <person name="Hildebrand F."/>
            <person name="Pallen M.J."/>
        </authorList>
    </citation>
    <scope>NUCLEOTIDE SEQUENCE</scope>
    <source>
        <strain evidence="2">ChiW3-316</strain>
    </source>
</reference>
<feature type="region of interest" description="Disordered" evidence="1">
    <location>
        <begin position="177"/>
        <end position="204"/>
    </location>
</feature>
<reference evidence="2" key="1">
    <citation type="submission" date="2020-10" db="EMBL/GenBank/DDBJ databases">
        <authorList>
            <person name="Gilroy R."/>
        </authorList>
    </citation>
    <scope>NUCLEOTIDE SEQUENCE</scope>
    <source>
        <strain evidence="2">ChiW3-316</strain>
    </source>
</reference>
<dbReference type="Pfam" id="PF06242">
    <property type="entry name" value="TrcR"/>
    <property type="match status" value="1"/>
</dbReference>
<sequence length="204" mass="22304">MTAPLMPRATAVWLVENTTLTFKQIADFCELHELEVQAIADGDVSFNIIGINPLETNQLTAEEIKRCEADKRASLQANELELNVRLKNAKAKKLLSPSQRSDKPCAVLWIIKNCPEIIDSQICKLVGTTKPTIASIRNGTHHDMANIRAKNPVAIGLCTEKELETSLAFCKARAERAAAPKKAKASKSKKTAAKKAKTSAKKKA</sequence>
<gene>
    <name evidence="2" type="ORF">IAD20_08005</name>
</gene>
<proteinExistence type="predicted"/>
<name>A0A9D1SB82_9PROT</name>
<dbReference type="Proteomes" id="UP000824107">
    <property type="component" value="Unassembled WGS sequence"/>
</dbReference>